<reference evidence="1 2" key="1">
    <citation type="submission" date="2024-10" db="EMBL/GenBank/DDBJ databases">
        <title>The Natural Products Discovery Center: Release of the First 8490 Sequenced Strains for Exploring Actinobacteria Biosynthetic Diversity.</title>
        <authorList>
            <person name="Kalkreuter E."/>
            <person name="Kautsar S.A."/>
            <person name="Yang D."/>
            <person name="Bader C.D."/>
            <person name="Teijaro C.N."/>
            <person name="Fluegel L."/>
            <person name="Davis C.M."/>
            <person name="Simpson J.R."/>
            <person name="Lauterbach L."/>
            <person name="Steele A.D."/>
            <person name="Gui C."/>
            <person name="Meng S."/>
            <person name="Li G."/>
            <person name="Viehrig K."/>
            <person name="Ye F."/>
            <person name="Su P."/>
            <person name="Kiefer A.F."/>
            <person name="Nichols A."/>
            <person name="Cepeda A.J."/>
            <person name="Yan W."/>
            <person name="Fan B."/>
            <person name="Jiang Y."/>
            <person name="Adhikari A."/>
            <person name="Zheng C.-J."/>
            <person name="Schuster L."/>
            <person name="Cowan T.M."/>
            <person name="Smanski M.J."/>
            <person name="Chevrette M.G."/>
            <person name="De Carvalho L.P.S."/>
            <person name="Shen B."/>
        </authorList>
    </citation>
    <scope>NUCLEOTIDE SEQUENCE [LARGE SCALE GENOMIC DNA]</scope>
    <source>
        <strain evidence="1 2">NPDC050545</strain>
    </source>
</reference>
<comment type="caution">
    <text evidence="1">The sequence shown here is derived from an EMBL/GenBank/DDBJ whole genome shotgun (WGS) entry which is preliminary data.</text>
</comment>
<protein>
    <submittedName>
        <fullName evidence="1">Uncharacterized protein</fullName>
    </submittedName>
</protein>
<dbReference type="EMBL" id="JBITGY010000001">
    <property type="protein sequence ID" value="MFI6496425.1"/>
    <property type="molecule type" value="Genomic_DNA"/>
</dbReference>
<evidence type="ECO:0000313" key="1">
    <source>
        <dbReference type="EMBL" id="MFI6496425.1"/>
    </source>
</evidence>
<name>A0ABW7YKI8_9ACTN</name>
<sequence length="133" mass="14648">MNEPAGSALDINIATCREALEFTFSEQYERWRRLAGSSLRERDVHFRLTEVAWVSAISQTAYGYSMASATRAVLQQAPVPSVVAALGVADIDALLQMWQPWASRQAGLFVQGHGVVSPQDCARVGRLLAKERL</sequence>
<organism evidence="1 2">
    <name type="scientific">Nonomuraea typhae</name>
    <dbReference type="NCBI Taxonomy" id="2603600"/>
    <lineage>
        <taxon>Bacteria</taxon>
        <taxon>Bacillati</taxon>
        <taxon>Actinomycetota</taxon>
        <taxon>Actinomycetes</taxon>
        <taxon>Streptosporangiales</taxon>
        <taxon>Streptosporangiaceae</taxon>
        <taxon>Nonomuraea</taxon>
    </lineage>
</organism>
<accession>A0ABW7YKI8</accession>
<evidence type="ECO:0000313" key="2">
    <source>
        <dbReference type="Proteomes" id="UP001612741"/>
    </source>
</evidence>
<dbReference type="RefSeq" id="WP_397078543.1">
    <property type="nucleotide sequence ID" value="NZ_JBITGY010000001.1"/>
</dbReference>
<dbReference type="Proteomes" id="UP001612741">
    <property type="component" value="Unassembled WGS sequence"/>
</dbReference>
<gene>
    <name evidence="1" type="ORF">ACIBG2_03520</name>
</gene>
<keyword evidence="2" id="KW-1185">Reference proteome</keyword>
<proteinExistence type="predicted"/>